<evidence type="ECO:0000259" key="1">
    <source>
        <dbReference type="Pfam" id="PF03886"/>
    </source>
</evidence>
<name>A0A233RCV7_9GAMM</name>
<proteinExistence type="predicted"/>
<feature type="domain" description="ABC-type transport auxiliary lipoprotein component" evidence="1">
    <location>
        <begin position="46"/>
        <end position="189"/>
    </location>
</feature>
<keyword evidence="3" id="KW-1185">Reference proteome</keyword>
<comment type="caution">
    <text evidence="2">The sequence shown here is derived from an EMBL/GenBank/DDBJ whole genome shotgun (WGS) entry which is preliminary data.</text>
</comment>
<dbReference type="InterPro" id="IPR005586">
    <property type="entry name" value="ABC_trans_aux"/>
</dbReference>
<sequence length="201" mass="21623">MSKSLVVLILLLGLAGCSVLPSAEPVSRYRLPPATLTAAGQDVLFDGLRLARPQATGVLNGNRLLVLTEHQSYQAYGGARWSASLPQLWQDWLLDALGRDGRIGGLSREDEGIHGEWELAGTLRAFELDLSAGRAEVVIRFDARLLRAADRRIVAARRFEQREAPHGLSADAVVMAHGRAASRLAQELATWLLAAGEAGGP</sequence>
<evidence type="ECO:0000313" key="2">
    <source>
        <dbReference type="EMBL" id="OXY81213.1"/>
    </source>
</evidence>
<dbReference type="PROSITE" id="PS51257">
    <property type="entry name" value="PROKAR_LIPOPROTEIN"/>
    <property type="match status" value="1"/>
</dbReference>
<dbReference type="Proteomes" id="UP000242757">
    <property type="component" value="Unassembled WGS sequence"/>
</dbReference>
<dbReference type="RefSeq" id="WP_094201464.1">
    <property type="nucleotide sequence ID" value="NZ_NBIM01000005.1"/>
</dbReference>
<reference evidence="2 3" key="1">
    <citation type="submission" date="2017-08" db="EMBL/GenBank/DDBJ databases">
        <title>A Genome Sequence of Oceanimonas doudoroffii ATCC 27123T.</title>
        <authorList>
            <person name="Brennan M.A."/>
            <person name="Maclea K.S."/>
            <person name="Mcclelland W.D."/>
            <person name="Trachtenberg A.M."/>
        </authorList>
    </citation>
    <scope>NUCLEOTIDE SEQUENCE [LARGE SCALE GENOMIC DNA]</scope>
    <source>
        <strain evidence="2 3">ATCC 27123</strain>
    </source>
</reference>
<protein>
    <recommendedName>
        <fullName evidence="1">ABC-type transport auxiliary lipoprotein component domain-containing protein</fullName>
    </recommendedName>
</protein>
<dbReference type="AlphaFoldDB" id="A0A233RCV7"/>
<dbReference type="SUPFAM" id="SSF159594">
    <property type="entry name" value="XCC0632-like"/>
    <property type="match status" value="1"/>
</dbReference>
<dbReference type="Pfam" id="PF03886">
    <property type="entry name" value="ABC_trans_aux"/>
    <property type="match status" value="1"/>
</dbReference>
<dbReference type="OrthoDB" id="5795476at2"/>
<dbReference type="Gene3D" id="3.40.50.10610">
    <property type="entry name" value="ABC-type transport auxiliary lipoprotein component"/>
    <property type="match status" value="1"/>
</dbReference>
<dbReference type="EMBL" id="NBIM01000005">
    <property type="protein sequence ID" value="OXY81213.1"/>
    <property type="molecule type" value="Genomic_DNA"/>
</dbReference>
<evidence type="ECO:0000313" key="3">
    <source>
        <dbReference type="Proteomes" id="UP000242757"/>
    </source>
</evidence>
<accession>A0A233RCV7</accession>
<gene>
    <name evidence="2" type="ORF">B6S08_14220</name>
</gene>
<organism evidence="2 3">
    <name type="scientific">Oceanimonas doudoroffii</name>
    <dbReference type="NCBI Taxonomy" id="84158"/>
    <lineage>
        <taxon>Bacteria</taxon>
        <taxon>Pseudomonadati</taxon>
        <taxon>Pseudomonadota</taxon>
        <taxon>Gammaproteobacteria</taxon>
        <taxon>Aeromonadales</taxon>
        <taxon>Aeromonadaceae</taxon>
        <taxon>Oceanimonas</taxon>
    </lineage>
</organism>